<dbReference type="InterPro" id="IPR036249">
    <property type="entry name" value="Thioredoxin-like_sf"/>
</dbReference>
<dbReference type="SUPFAM" id="SSF52833">
    <property type="entry name" value="Thioredoxin-like"/>
    <property type="match status" value="1"/>
</dbReference>
<dbReference type="PROSITE" id="PS00194">
    <property type="entry name" value="THIOREDOXIN_1"/>
    <property type="match status" value="1"/>
</dbReference>
<sequence>MEYVQQEVSDISEVIDQVEGTDPLNAVRPSPRVPKGKKGGRGIRLGALVVGALFVAFATFLATRKPASTQSSPSPLLFRSAPVLSGPLLDGGKTMSLSNLRGKFVLVNFFASWCGSCKTEMPQLVAFAESEANTVEVLGVDYDDQSSSAVSFLGSYGAKWPVIVDANGQSALRWGVSEPPESFLVAPDGKVVTKIIGPVTARELSLLVQIAQSKGY</sequence>
<dbReference type="GO" id="GO:0030313">
    <property type="term" value="C:cell envelope"/>
    <property type="evidence" value="ECO:0007669"/>
    <property type="project" value="UniProtKB-SubCell"/>
</dbReference>
<dbReference type="OrthoDB" id="9796554at2"/>
<dbReference type="AlphaFoldDB" id="A0A1M4U4D4"/>
<dbReference type="GO" id="GO:0016491">
    <property type="term" value="F:oxidoreductase activity"/>
    <property type="evidence" value="ECO:0007669"/>
    <property type="project" value="InterPro"/>
</dbReference>
<reference evidence="9" key="1">
    <citation type="submission" date="2016-11" db="EMBL/GenBank/DDBJ databases">
        <authorList>
            <person name="Varghese N."/>
            <person name="Submissions S."/>
        </authorList>
    </citation>
    <scope>NUCLEOTIDE SEQUENCE [LARGE SCALE GENOMIC DNA]</scope>
    <source>
        <strain evidence="9">DSM 19514</strain>
    </source>
</reference>
<keyword evidence="6" id="KW-0812">Transmembrane</keyword>
<dbReference type="InterPro" id="IPR017937">
    <property type="entry name" value="Thioredoxin_CS"/>
</dbReference>
<evidence type="ECO:0000256" key="4">
    <source>
        <dbReference type="ARBA" id="ARBA00023157"/>
    </source>
</evidence>
<evidence type="ECO:0000256" key="6">
    <source>
        <dbReference type="SAM" id="Phobius"/>
    </source>
</evidence>
<keyword evidence="6" id="KW-0472">Membrane</keyword>
<evidence type="ECO:0000256" key="5">
    <source>
        <dbReference type="ARBA" id="ARBA00023284"/>
    </source>
</evidence>
<comment type="subcellular location">
    <subcellularLocation>
        <location evidence="1">Cell envelope</location>
    </subcellularLocation>
</comment>
<keyword evidence="3" id="KW-0735">Signal-anchor</keyword>
<dbReference type="PANTHER" id="PTHR42852">
    <property type="entry name" value="THIOL:DISULFIDE INTERCHANGE PROTEIN DSBE"/>
    <property type="match status" value="1"/>
</dbReference>
<accession>A0A1M4U4D4</accession>
<evidence type="ECO:0000313" key="9">
    <source>
        <dbReference type="Proteomes" id="UP000184295"/>
    </source>
</evidence>
<dbReference type="RefSeq" id="WP_084660180.1">
    <property type="nucleotide sequence ID" value="NZ_FQUL01000008.1"/>
</dbReference>
<dbReference type="Pfam" id="PF08534">
    <property type="entry name" value="Redoxin"/>
    <property type="match status" value="1"/>
</dbReference>
<dbReference type="GO" id="GO:0017004">
    <property type="term" value="P:cytochrome complex assembly"/>
    <property type="evidence" value="ECO:0007669"/>
    <property type="project" value="UniProtKB-KW"/>
</dbReference>
<protein>
    <submittedName>
        <fullName evidence="8">Cytochrome c biogenesis protein CcmG, thiol:disulfide interchange protein DsbE</fullName>
    </submittedName>
</protein>
<proteinExistence type="predicted"/>
<dbReference type="InterPro" id="IPR050553">
    <property type="entry name" value="Thioredoxin_ResA/DsbE_sf"/>
</dbReference>
<evidence type="ECO:0000256" key="3">
    <source>
        <dbReference type="ARBA" id="ARBA00022968"/>
    </source>
</evidence>
<keyword evidence="5" id="KW-0676">Redox-active center</keyword>
<name>A0A1M4U4D4_9ACTN</name>
<evidence type="ECO:0000256" key="1">
    <source>
        <dbReference type="ARBA" id="ARBA00004196"/>
    </source>
</evidence>
<keyword evidence="6" id="KW-1133">Transmembrane helix</keyword>
<dbReference type="PROSITE" id="PS51352">
    <property type="entry name" value="THIOREDOXIN_2"/>
    <property type="match status" value="1"/>
</dbReference>
<keyword evidence="4" id="KW-1015">Disulfide bond</keyword>
<evidence type="ECO:0000256" key="2">
    <source>
        <dbReference type="ARBA" id="ARBA00022748"/>
    </source>
</evidence>
<dbReference type="Gene3D" id="3.40.30.10">
    <property type="entry name" value="Glutaredoxin"/>
    <property type="match status" value="1"/>
</dbReference>
<dbReference type="PANTHER" id="PTHR42852:SF6">
    <property type="entry name" value="THIOL:DISULFIDE INTERCHANGE PROTEIN DSBE"/>
    <property type="match status" value="1"/>
</dbReference>
<organism evidence="8 9">
    <name type="scientific">Ferrithrix thermotolerans DSM 19514</name>
    <dbReference type="NCBI Taxonomy" id="1121881"/>
    <lineage>
        <taxon>Bacteria</taxon>
        <taxon>Bacillati</taxon>
        <taxon>Actinomycetota</taxon>
        <taxon>Acidimicrobiia</taxon>
        <taxon>Acidimicrobiales</taxon>
        <taxon>Acidimicrobiaceae</taxon>
        <taxon>Ferrithrix</taxon>
    </lineage>
</organism>
<evidence type="ECO:0000313" key="8">
    <source>
        <dbReference type="EMBL" id="SHE51671.1"/>
    </source>
</evidence>
<gene>
    <name evidence="8" type="ORF">SAMN02745225_00843</name>
</gene>
<dbReference type="InterPro" id="IPR013740">
    <property type="entry name" value="Redoxin"/>
</dbReference>
<evidence type="ECO:0000259" key="7">
    <source>
        <dbReference type="PROSITE" id="PS51352"/>
    </source>
</evidence>
<dbReference type="EMBL" id="FQUL01000008">
    <property type="protein sequence ID" value="SHE51671.1"/>
    <property type="molecule type" value="Genomic_DNA"/>
</dbReference>
<dbReference type="Proteomes" id="UP000184295">
    <property type="component" value="Unassembled WGS sequence"/>
</dbReference>
<keyword evidence="2" id="KW-0201">Cytochrome c-type biogenesis</keyword>
<dbReference type="STRING" id="1121881.SAMN02745225_00843"/>
<feature type="transmembrane region" description="Helical" evidence="6">
    <location>
        <begin position="42"/>
        <end position="62"/>
    </location>
</feature>
<feature type="domain" description="Thioredoxin" evidence="7">
    <location>
        <begin position="75"/>
        <end position="213"/>
    </location>
</feature>
<dbReference type="InterPro" id="IPR013766">
    <property type="entry name" value="Thioredoxin_domain"/>
</dbReference>
<keyword evidence="9" id="KW-1185">Reference proteome</keyword>